<reference evidence="2" key="1">
    <citation type="submission" date="2022-07" db="EMBL/GenBank/DDBJ databases">
        <title>Fungi with potential for degradation of polypropylene.</title>
        <authorList>
            <person name="Gostincar C."/>
        </authorList>
    </citation>
    <scope>NUCLEOTIDE SEQUENCE</scope>
    <source>
        <strain evidence="2">EXF-13308</strain>
    </source>
</reference>
<evidence type="ECO:0000256" key="1">
    <source>
        <dbReference type="SAM" id="SignalP"/>
    </source>
</evidence>
<name>A0AA38RQF2_9PEZI</name>
<sequence length="410" mass="44927">MQYLRLIIYVILAVPASLAQDSAANATCATNAVCRFDDAETPSVNFFTWMPIDELDDYQADYVATVNLTATVVVVVDTVLGTTSTSTELPPEYTPTLNAESTRIQEFTYTSSGSTATSFLTYPTPFVVWPSYYVWDGTLSLPDSSCITAPTAGSTVALTTNPQVEVFFSERSSTAPDPRGLRFAAIQAYGASNMWIPSALATAFPDQLPLRSCGFFMNGGPNWGAFTATGWDTVTAQLWGEFESQYRDCSRYKSDGRSGRGHYEDLDWGGFSSGYVRGVDNIKPDKISDRGHRGDIDRTVLGDICIRHGLSLPTQFRIRYAWFLLCCADRNKLALCRTEARHNELISSSAAGGVEFGVKQEQLDAQCIDQEGATTESSAGNSDESDYDHSLPVVLSVPFVERHAMTIYLL</sequence>
<dbReference type="AlphaFoldDB" id="A0AA38RQF2"/>
<keyword evidence="1" id="KW-0732">Signal</keyword>
<protein>
    <submittedName>
        <fullName evidence="2">Uncharacterized protein</fullName>
    </submittedName>
</protein>
<evidence type="ECO:0000313" key="3">
    <source>
        <dbReference type="Proteomes" id="UP001174694"/>
    </source>
</evidence>
<dbReference type="EMBL" id="JANBVO010000002">
    <property type="protein sequence ID" value="KAJ9156258.1"/>
    <property type="molecule type" value="Genomic_DNA"/>
</dbReference>
<evidence type="ECO:0000313" key="2">
    <source>
        <dbReference type="EMBL" id="KAJ9156258.1"/>
    </source>
</evidence>
<organism evidence="2 3">
    <name type="scientific">Pleurostoma richardsiae</name>
    <dbReference type="NCBI Taxonomy" id="41990"/>
    <lineage>
        <taxon>Eukaryota</taxon>
        <taxon>Fungi</taxon>
        <taxon>Dikarya</taxon>
        <taxon>Ascomycota</taxon>
        <taxon>Pezizomycotina</taxon>
        <taxon>Sordariomycetes</taxon>
        <taxon>Sordariomycetidae</taxon>
        <taxon>Calosphaeriales</taxon>
        <taxon>Pleurostomataceae</taxon>
        <taxon>Pleurostoma</taxon>
    </lineage>
</organism>
<feature type="chain" id="PRO_5041201148" evidence="1">
    <location>
        <begin position="20"/>
        <end position="410"/>
    </location>
</feature>
<gene>
    <name evidence="2" type="ORF">NKR23_g1234</name>
</gene>
<keyword evidence="3" id="KW-1185">Reference proteome</keyword>
<feature type="signal peptide" evidence="1">
    <location>
        <begin position="1"/>
        <end position="19"/>
    </location>
</feature>
<accession>A0AA38RQF2</accession>
<dbReference type="Proteomes" id="UP001174694">
    <property type="component" value="Unassembled WGS sequence"/>
</dbReference>
<comment type="caution">
    <text evidence="2">The sequence shown here is derived from an EMBL/GenBank/DDBJ whole genome shotgun (WGS) entry which is preliminary data.</text>
</comment>
<proteinExistence type="predicted"/>